<organism evidence="1 2">
    <name type="scientific">Paludibaculum fermentans</name>
    <dbReference type="NCBI Taxonomy" id="1473598"/>
    <lineage>
        <taxon>Bacteria</taxon>
        <taxon>Pseudomonadati</taxon>
        <taxon>Acidobacteriota</taxon>
        <taxon>Terriglobia</taxon>
        <taxon>Bryobacterales</taxon>
        <taxon>Bryobacteraceae</taxon>
        <taxon>Paludibaculum</taxon>
    </lineage>
</organism>
<dbReference type="RefSeq" id="WP_194451019.1">
    <property type="nucleotide sequence ID" value="NZ_CP063849.1"/>
</dbReference>
<dbReference type="SUPFAM" id="SSF48452">
    <property type="entry name" value="TPR-like"/>
    <property type="match status" value="1"/>
</dbReference>
<dbReference type="InterPro" id="IPR011990">
    <property type="entry name" value="TPR-like_helical_dom_sf"/>
</dbReference>
<sequence length="249" mass="27010">MKPLLLSLMTAAMLAAQTAEPPRLEIVLSLNGRDGATIQPGEALIAAATFLSTEQTRERAATATLTLWTPDGTQIEHGMRERESTVSLTEGQELVLRVWTVSPEVTTNLAPGEYLAWLETEGQPPAQARIKVEASIPADDADHQALRHLILSHWLQLEAQFDQALAQAEELITLQPGNLAARIRKADVLIAAGRLEEALPVLDDAELQYHALNPEGAHPPRLIQLRQQKVLNALGRGDDTLDGVSSGKP</sequence>
<evidence type="ECO:0000313" key="1">
    <source>
        <dbReference type="EMBL" id="QOY89357.1"/>
    </source>
</evidence>
<accession>A0A7S7NT52</accession>
<protein>
    <submittedName>
        <fullName evidence="1">Tetratricopeptide repeat protein</fullName>
    </submittedName>
</protein>
<dbReference type="Pfam" id="PF14559">
    <property type="entry name" value="TPR_19"/>
    <property type="match status" value="1"/>
</dbReference>
<dbReference type="Gene3D" id="1.25.40.10">
    <property type="entry name" value="Tetratricopeptide repeat domain"/>
    <property type="match status" value="1"/>
</dbReference>
<dbReference type="AlphaFoldDB" id="A0A7S7NT52"/>
<keyword evidence="2" id="KW-1185">Reference proteome</keyword>
<proteinExistence type="predicted"/>
<dbReference type="EMBL" id="CP063849">
    <property type="protein sequence ID" value="QOY89357.1"/>
    <property type="molecule type" value="Genomic_DNA"/>
</dbReference>
<name>A0A7S7NT52_PALFE</name>
<dbReference type="Proteomes" id="UP000593892">
    <property type="component" value="Chromosome"/>
</dbReference>
<evidence type="ECO:0000313" key="2">
    <source>
        <dbReference type="Proteomes" id="UP000593892"/>
    </source>
</evidence>
<dbReference type="KEGG" id="pfer:IRI77_05210"/>
<gene>
    <name evidence="1" type="ORF">IRI77_05210</name>
</gene>
<reference evidence="1 2" key="1">
    <citation type="submission" date="2020-10" db="EMBL/GenBank/DDBJ databases">
        <title>Complete genome sequence of Paludibaculum fermentans P105T, a facultatively anaerobic acidobacterium capable of dissimilatory Fe(III) reduction.</title>
        <authorList>
            <person name="Dedysh S.N."/>
            <person name="Beletsky A.V."/>
            <person name="Kulichevskaya I.S."/>
            <person name="Mardanov A.V."/>
            <person name="Ravin N.V."/>
        </authorList>
    </citation>
    <scope>NUCLEOTIDE SEQUENCE [LARGE SCALE GENOMIC DNA]</scope>
    <source>
        <strain evidence="1 2">P105</strain>
    </source>
</reference>